<dbReference type="AlphaFoldDB" id="A0A846RN84"/>
<dbReference type="RefSeq" id="WP_167994024.1">
    <property type="nucleotide sequence ID" value="NZ_JAATJL010000001.1"/>
</dbReference>
<accession>A0A846RN84</accession>
<name>A0A846RN84_9MICC</name>
<comment type="caution">
    <text evidence="2">The sequence shown here is derived from an EMBL/GenBank/DDBJ whole genome shotgun (WGS) entry which is preliminary data.</text>
</comment>
<evidence type="ECO:0000313" key="3">
    <source>
        <dbReference type="Proteomes" id="UP000547458"/>
    </source>
</evidence>
<protein>
    <submittedName>
        <fullName evidence="2">Aminoglycoside phosphotransferase (APT) family kinase protein</fullName>
    </submittedName>
</protein>
<dbReference type="Gene3D" id="3.90.1200.10">
    <property type="match status" value="1"/>
</dbReference>
<evidence type="ECO:0000313" key="2">
    <source>
        <dbReference type="EMBL" id="NJC23070.1"/>
    </source>
</evidence>
<dbReference type="InterPro" id="IPR002575">
    <property type="entry name" value="Aminoglycoside_PTrfase"/>
</dbReference>
<reference evidence="2 3" key="1">
    <citation type="submission" date="2020-03" db="EMBL/GenBank/DDBJ databases">
        <title>Sequencing the genomes of 1000 actinobacteria strains.</title>
        <authorList>
            <person name="Klenk H.-P."/>
        </authorList>
    </citation>
    <scope>NUCLEOTIDE SEQUENCE [LARGE SCALE GENOMIC DNA]</scope>
    <source>
        <strain evidence="2 3">DSM 16403</strain>
    </source>
</reference>
<keyword evidence="2" id="KW-0418">Kinase</keyword>
<organism evidence="2 3">
    <name type="scientific">Arthrobacter pigmenti</name>
    <dbReference type="NCBI Taxonomy" id="271432"/>
    <lineage>
        <taxon>Bacteria</taxon>
        <taxon>Bacillati</taxon>
        <taxon>Actinomycetota</taxon>
        <taxon>Actinomycetes</taxon>
        <taxon>Micrococcales</taxon>
        <taxon>Micrococcaceae</taxon>
        <taxon>Arthrobacter</taxon>
    </lineage>
</organism>
<feature type="domain" description="Aminoglycoside phosphotransferase" evidence="1">
    <location>
        <begin position="136"/>
        <end position="318"/>
    </location>
</feature>
<dbReference type="SUPFAM" id="SSF56112">
    <property type="entry name" value="Protein kinase-like (PK-like)"/>
    <property type="match status" value="1"/>
</dbReference>
<dbReference type="InterPro" id="IPR011009">
    <property type="entry name" value="Kinase-like_dom_sf"/>
</dbReference>
<sequence>MSESDELALLEGRGIGPSIEAAAAVLGTTVQGWRLLRIHHRPGAGVTGIFAVQTIHAGAVLDGFLCVTTAELPGNPPRSARVAGPRGEELIAWSHPHDPLLPGMPWASDARSVGPALFGIDAANITTVSYRPLRRAVLRAEGAGSSMFLKVLRRGRAAALRDRHELLYGVGVPVPRTFDSPGKDVLVTQAANGVPLAERLMADGARDLDPLALVELLERFPPAALELPARQSWAERVRDYAKGAAAVLPAEAERITALASRVEQVVRSAPTGPLVPTHGDFYEGNLLVADGHVTGLLDVDALGPGHLVDDLACFLAHLAVLPCLDDRYVHVPAAVARFAEDFETRVDRAALNARAAGVALTLVAGAKHAAPARAGERWRQDAQRRLVVAETFLSAACN</sequence>
<evidence type="ECO:0000259" key="1">
    <source>
        <dbReference type="Pfam" id="PF01636"/>
    </source>
</evidence>
<dbReference type="GO" id="GO:0016301">
    <property type="term" value="F:kinase activity"/>
    <property type="evidence" value="ECO:0007669"/>
    <property type="project" value="UniProtKB-KW"/>
</dbReference>
<dbReference type="Pfam" id="PF01636">
    <property type="entry name" value="APH"/>
    <property type="match status" value="1"/>
</dbReference>
<dbReference type="EMBL" id="JAATJL010000001">
    <property type="protein sequence ID" value="NJC23070.1"/>
    <property type="molecule type" value="Genomic_DNA"/>
</dbReference>
<keyword evidence="2" id="KW-0808">Transferase</keyword>
<dbReference type="Proteomes" id="UP000547458">
    <property type="component" value="Unassembled WGS sequence"/>
</dbReference>
<gene>
    <name evidence="2" type="ORF">BJ994_002146</name>
</gene>
<proteinExistence type="predicted"/>
<keyword evidence="3" id="KW-1185">Reference proteome</keyword>